<dbReference type="RefSeq" id="WP_249307476.1">
    <property type="nucleotide sequence ID" value="NZ_JACRSZ010000003.1"/>
</dbReference>
<comment type="similarity">
    <text evidence="1">Belongs to the CdaR family.</text>
</comment>
<evidence type="ECO:0000259" key="2">
    <source>
        <dbReference type="Pfam" id="PF13556"/>
    </source>
</evidence>
<accession>A0ABR7N7V3</accession>
<feature type="domain" description="PucR C-terminal helix-turn-helix" evidence="2">
    <location>
        <begin position="452"/>
        <end position="510"/>
    </location>
</feature>
<keyword evidence="5" id="KW-1185">Reference proteome</keyword>
<proteinExistence type="inferred from homology"/>
<dbReference type="InterPro" id="IPR051448">
    <property type="entry name" value="CdaR-like_regulators"/>
</dbReference>
<protein>
    <submittedName>
        <fullName evidence="4">Helix-turn-helix domain-containing protein</fullName>
    </submittedName>
</protein>
<dbReference type="Proteomes" id="UP000657421">
    <property type="component" value="Unassembled WGS sequence"/>
</dbReference>
<reference evidence="4 5" key="1">
    <citation type="submission" date="2020-08" db="EMBL/GenBank/DDBJ databases">
        <title>Genome public.</title>
        <authorList>
            <person name="Liu C."/>
            <person name="Sun Q."/>
        </authorList>
    </citation>
    <scope>NUCLEOTIDE SEQUENCE [LARGE SCALE GENOMIC DNA]</scope>
    <source>
        <strain evidence="4 5">NSJ-46</strain>
    </source>
</reference>
<sequence>MLFSNLYHYLKEEKSFAVTLNCSTDLHEIRDVELLDGTQMSYATDIVYFGYSNALSSDTQPAQCILADDKMALFPYSCTDRATVPAQELFAVFNAAKQYIQHQEHLSLYEELVRRGHLTHSLDEVVNFASIKMGNSLIFCDKKFRILSYSTSIPVIDPWWKENVERGYCTYEFIKTVMSLESIQSAATTIEPIEVSCPESPYRKCSSKVFLNGVQVGFVLMIEGNTSFTSGHLAAMSDISKAISYVIGRYHPELLQYSSADQQLLEALLIGTPAELLSDSISHLHTSDAMYALCIQPESDLKEIELKEQICPAILHIFPEAYMTIHDNAIALLVPDQSSVVYENTQKRMLKTMAELHLDAGISLVFSKMDEFYTAYQQARNVLEWNRRIPDFLKKQIIWDRRYPSEHRTHRYSEIEFYELMDLVPEPDALASFIHPALYRLKEYDQKTGNELFHTLEVYLQSFHNNKETANILCIHRNSLAYRMEKIAEVGKADFNDPNTEFLLRLSYKIIEYLKINNKWHM</sequence>
<evidence type="ECO:0000259" key="3">
    <source>
        <dbReference type="Pfam" id="PF17853"/>
    </source>
</evidence>
<gene>
    <name evidence="4" type="ORF">H8716_05165</name>
</gene>
<dbReference type="InterPro" id="IPR025736">
    <property type="entry name" value="PucR_C-HTH_dom"/>
</dbReference>
<evidence type="ECO:0000313" key="4">
    <source>
        <dbReference type="EMBL" id="MBC8572480.1"/>
    </source>
</evidence>
<organism evidence="4 5">
    <name type="scientific">Jingyaoa shaoxingensis</name>
    <dbReference type="NCBI Taxonomy" id="2763671"/>
    <lineage>
        <taxon>Bacteria</taxon>
        <taxon>Bacillati</taxon>
        <taxon>Bacillota</taxon>
        <taxon>Clostridia</taxon>
        <taxon>Lachnospirales</taxon>
        <taxon>Lachnospiraceae</taxon>
        <taxon>Jingyaoa</taxon>
    </lineage>
</organism>
<dbReference type="EMBL" id="JACRSZ010000003">
    <property type="protein sequence ID" value="MBC8572480.1"/>
    <property type="molecule type" value="Genomic_DNA"/>
</dbReference>
<dbReference type="InterPro" id="IPR042070">
    <property type="entry name" value="PucR_C-HTH_sf"/>
</dbReference>
<dbReference type="Gene3D" id="1.10.10.2840">
    <property type="entry name" value="PucR C-terminal helix-turn-helix domain"/>
    <property type="match status" value="1"/>
</dbReference>
<dbReference type="PANTHER" id="PTHR33744">
    <property type="entry name" value="CARBOHYDRATE DIACID REGULATOR"/>
    <property type="match status" value="1"/>
</dbReference>
<evidence type="ECO:0000313" key="5">
    <source>
        <dbReference type="Proteomes" id="UP000657421"/>
    </source>
</evidence>
<feature type="domain" description="CdaR GGDEF-like" evidence="3">
    <location>
        <begin position="286"/>
        <end position="384"/>
    </location>
</feature>
<dbReference type="Pfam" id="PF17853">
    <property type="entry name" value="GGDEF_2"/>
    <property type="match status" value="1"/>
</dbReference>
<comment type="caution">
    <text evidence="4">The sequence shown here is derived from an EMBL/GenBank/DDBJ whole genome shotgun (WGS) entry which is preliminary data.</text>
</comment>
<name>A0ABR7N7V3_9FIRM</name>
<dbReference type="InterPro" id="IPR041522">
    <property type="entry name" value="CdaR_GGDEF"/>
</dbReference>
<evidence type="ECO:0000256" key="1">
    <source>
        <dbReference type="ARBA" id="ARBA00006754"/>
    </source>
</evidence>
<dbReference type="Pfam" id="PF13556">
    <property type="entry name" value="HTH_30"/>
    <property type="match status" value="1"/>
</dbReference>